<evidence type="ECO:0000313" key="3">
    <source>
        <dbReference type="Proteomes" id="UP000314294"/>
    </source>
</evidence>
<feature type="compositionally biased region" description="Acidic residues" evidence="1">
    <location>
        <begin position="31"/>
        <end position="42"/>
    </location>
</feature>
<accession>A0A4Z2EZ78</accession>
<dbReference type="AlphaFoldDB" id="A0A4Z2EZ78"/>
<dbReference type="EMBL" id="SRLO01002049">
    <property type="protein sequence ID" value="TNN34068.1"/>
    <property type="molecule type" value="Genomic_DNA"/>
</dbReference>
<keyword evidence="3" id="KW-1185">Reference proteome</keyword>
<evidence type="ECO:0000256" key="1">
    <source>
        <dbReference type="SAM" id="MobiDB-lite"/>
    </source>
</evidence>
<organism evidence="2 3">
    <name type="scientific">Liparis tanakae</name>
    <name type="common">Tanaka's snailfish</name>
    <dbReference type="NCBI Taxonomy" id="230148"/>
    <lineage>
        <taxon>Eukaryota</taxon>
        <taxon>Metazoa</taxon>
        <taxon>Chordata</taxon>
        <taxon>Craniata</taxon>
        <taxon>Vertebrata</taxon>
        <taxon>Euteleostomi</taxon>
        <taxon>Actinopterygii</taxon>
        <taxon>Neopterygii</taxon>
        <taxon>Teleostei</taxon>
        <taxon>Neoteleostei</taxon>
        <taxon>Acanthomorphata</taxon>
        <taxon>Eupercaria</taxon>
        <taxon>Perciformes</taxon>
        <taxon>Cottioidei</taxon>
        <taxon>Cottales</taxon>
        <taxon>Liparidae</taxon>
        <taxon>Liparis</taxon>
    </lineage>
</organism>
<name>A0A4Z2EZ78_9TELE</name>
<reference evidence="2 3" key="1">
    <citation type="submission" date="2019-03" db="EMBL/GenBank/DDBJ databases">
        <title>First draft genome of Liparis tanakae, snailfish: a comprehensive survey of snailfish specific genes.</title>
        <authorList>
            <person name="Kim W."/>
            <person name="Song I."/>
            <person name="Jeong J.-H."/>
            <person name="Kim D."/>
            <person name="Kim S."/>
            <person name="Ryu S."/>
            <person name="Song J.Y."/>
            <person name="Lee S.K."/>
        </authorList>
    </citation>
    <scope>NUCLEOTIDE SEQUENCE [LARGE SCALE GENOMIC DNA]</scope>
    <source>
        <tissue evidence="2">Muscle</tissue>
    </source>
</reference>
<sequence>MEVEFIQLREDPAHAAVSATHQDAERHEPLEEAQAEGEEEEEERGRGEVEEEERGMERKRREGALQTRRGGYPSSGPPFIRSKTCAGFSSCLNLRRNFTPWLSPLLELTRTSRGLEHEAERQRQSCSRRTLPQFLSHTTHLALTGRLPSSHCSSPSPSSSSSSSWTGASPIRPSDSSSKGGRSRPGLEVISPLLGGRRGLEAPGSGSEES</sequence>
<feature type="compositionally biased region" description="Low complexity" evidence="1">
    <location>
        <begin position="148"/>
        <end position="164"/>
    </location>
</feature>
<feature type="region of interest" description="Disordered" evidence="1">
    <location>
        <begin position="1"/>
        <end position="79"/>
    </location>
</feature>
<dbReference type="Proteomes" id="UP000314294">
    <property type="component" value="Unassembled WGS sequence"/>
</dbReference>
<comment type="caution">
    <text evidence="2">The sequence shown here is derived from an EMBL/GenBank/DDBJ whole genome shotgun (WGS) entry which is preliminary data.</text>
</comment>
<protein>
    <submittedName>
        <fullName evidence="2">Uncharacterized protein</fullName>
    </submittedName>
</protein>
<evidence type="ECO:0000313" key="2">
    <source>
        <dbReference type="EMBL" id="TNN34068.1"/>
    </source>
</evidence>
<proteinExistence type="predicted"/>
<gene>
    <name evidence="2" type="ORF">EYF80_055768</name>
</gene>
<feature type="region of interest" description="Disordered" evidence="1">
    <location>
        <begin position="145"/>
        <end position="210"/>
    </location>
</feature>